<sequence>MLVKYCRNAHPLHARVYPAHSRIWKRLVAIRERAEEHLHWQLGRGACNFWVESWLPSSPINSASSSHDCVKDFWADGAWNLDQVVGLSQDQRAEIFQLRIISDIDDIPLWKLSNNGDFSFKNAFDEIRVSTELSPIYSAIWASTIPKKMSFLVWRILKNWLPLDTLLHKKGNQFASKCQCCWSIESHNHVFLTNPIAIQVWDHYVGMFGIWQQIFTQLHLVFKAWSLTVSEKGYIRRLIPVLILLSLWVARNKAKHSEQRYCFHGIVKRINHCLSIIVHSGMLYYKHWKGGPRGGCLV</sequence>
<keyword evidence="3" id="KW-1185">Reference proteome</keyword>
<gene>
    <name evidence="2" type="ORF">LIER_35428</name>
</gene>
<evidence type="ECO:0000313" key="3">
    <source>
        <dbReference type="Proteomes" id="UP001454036"/>
    </source>
</evidence>
<name>A0AAV3NV79_LITER</name>
<evidence type="ECO:0000313" key="2">
    <source>
        <dbReference type="EMBL" id="GAA0141642.1"/>
    </source>
</evidence>
<feature type="domain" description="Reverse transcriptase zinc-binding" evidence="1">
    <location>
        <begin position="118"/>
        <end position="201"/>
    </location>
</feature>
<proteinExistence type="predicted"/>
<dbReference type="Pfam" id="PF13966">
    <property type="entry name" value="zf-RVT"/>
    <property type="match status" value="1"/>
</dbReference>
<dbReference type="AlphaFoldDB" id="A0AAV3NV79"/>
<comment type="caution">
    <text evidence="2">The sequence shown here is derived from an EMBL/GenBank/DDBJ whole genome shotgun (WGS) entry which is preliminary data.</text>
</comment>
<accession>A0AAV3NV79</accession>
<reference evidence="2 3" key="1">
    <citation type="submission" date="2024-01" db="EMBL/GenBank/DDBJ databases">
        <title>The complete chloroplast genome sequence of Lithospermum erythrorhizon: insights into the phylogenetic relationship among Boraginaceae species and the maternal lineages of purple gromwells.</title>
        <authorList>
            <person name="Okada T."/>
            <person name="Watanabe K."/>
        </authorList>
    </citation>
    <scope>NUCLEOTIDE SEQUENCE [LARGE SCALE GENOMIC DNA]</scope>
</reference>
<organism evidence="2 3">
    <name type="scientific">Lithospermum erythrorhizon</name>
    <name type="common">Purple gromwell</name>
    <name type="synonym">Lithospermum officinale var. erythrorhizon</name>
    <dbReference type="NCBI Taxonomy" id="34254"/>
    <lineage>
        <taxon>Eukaryota</taxon>
        <taxon>Viridiplantae</taxon>
        <taxon>Streptophyta</taxon>
        <taxon>Embryophyta</taxon>
        <taxon>Tracheophyta</taxon>
        <taxon>Spermatophyta</taxon>
        <taxon>Magnoliopsida</taxon>
        <taxon>eudicotyledons</taxon>
        <taxon>Gunneridae</taxon>
        <taxon>Pentapetalae</taxon>
        <taxon>asterids</taxon>
        <taxon>lamiids</taxon>
        <taxon>Boraginales</taxon>
        <taxon>Boraginaceae</taxon>
        <taxon>Boraginoideae</taxon>
        <taxon>Lithospermeae</taxon>
        <taxon>Lithospermum</taxon>
    </lineage>
</organism>
<dbReference type="Proteomes" id="UP001454036">
    <property type="component" value="Unassembled WGS sequence"/>
</dbReference>
<evidence type="ECO:0000259" key="1">
    <source>
        <dbReference type="Pfam" id="PF13966"/>
    </source>
</evidence>
<dbReference type="InterPro" id="IPR026960">
    <property type="entry name" value="RVT-Znf"/>
</dbReference>
<protein>
    <recommendedName>
        <fullName evidence="1">Reverse transcriptase zinc-binding domain-containing protein</fullName>
    </recommendedName>
</protein>
<dbReference type="EMBL" id="BAABME010015525">
    <property type="protein sequence ID" value="GAA0141642.1"/>
    <property type="molecule type" value="Genomic_DNA"/>
</dbReference>